<keyword evidence="2" id="KW-0808">Transferase</keyword>
<dbReference type="Pfam" id="PF08241">
    <property type="entry name" value="Methyltransf_11"/>
    <property type="match status" value="1"/>
</dbReference>
<evidence type="ECO:0000313" key="2">
    <source>
        <dbReference type="EMBL" id="MBA8928541.1"/>
    </source>
</evidence>
<dbReference type="RefSeq" id="WP_025356389.1">
    <property type="nucleotide sequence ID" value="NZ_BAAABQ010000073.1"/>
</dbReference>
<dbReference type="InterPro" id="IPR013216">
    <property type="entry name" value="Methyltransf_11"/>
</dbReference>
<sequence length="130" mass="14004">MSIATAATTDRAWAERLRSWIPEDSADVLALGGSLSAALTARGHRVSDIPVQRGGYDVVLSRHVLTAQPDPLLALRRWIRLLRPGGRLVLVEMIPPAALEAAVRPLVSGVLLEPLTDPALHEPYALLAHV</sequence>
<dbReference type="EMBL" id="JACJID010000004">
    <property type="protein sequence ID" value="MBA8928541.1"/>
    <property type="molecule type" value="Genomic_DNA"/>
</dbReference>
<dbReference type="Gene3D" id="3.40.50.150">
    <property type="entry name" value="Vaccinia Virus protein VP39"/>
    <property type="match status" value="1"/>
</dbReference>
<dbReference type="GO" id="GO:0032259">
    <property type="term" value="P:methylation"/>
    <property type="evidence" value="ECO:0007669"/>
    <property type="project" value="UniProtKB-KW"/>
</dbReference>
<dbReference type="CDD" id="cd02440">
    <property type="entry name" value="AdoMet_MTases"/>
    <property type="match status" value="1"/>
</dbReference>
<proteinExistence type="predicted"/>
<evidence type="ECO:0000313" key="3">
    <source>
        <dbReference type="Proteomes" id="UP000517916"/>
    </source>
</evidence>
<gene>
    <name evidence="2" type="ORF">BC739_005758</name>
</gene>
<feature type="domain" description="Methyltransferase type 11" evidence="1">
    <location>
        <begin position="44"/>
        <end position="90"/>
    </location>
</feature>
<evidence type="ECO:0000259" key="1">
    <source>
        <dbReference type="Pfam" id="PF08241"/>
    </source>
</evidence>
<organism evidence="2 3">
    <name type="scientific">Kutzneria viridogrisea</name>
    <dbReference type="NCBI Taxonomy" id="47990"/>
    <lineage>
        <taxon>Bacteria</taxon>
        <taxon>Bacillati</taxon>
        <taxon>Actinomycetota</taxon>
        <taxon>Actinomycetes</taxon>
        <taxon>Pseudonocardiales</taxon>
        <taxon>Pseudonocardiaceae</taxon>
        <taxon>Kutzneria</taxon>
    </lineage>
</organism>
<dbReference type="Proteomes" id="UP000517916">
    <property type="component" value="Unassembled WGS sequence"/>
</dbReference>
<keyword evidence="2" id="KW-0489">Methyltransferase</keyword>
<accession>A0ABR6BNR7</accession>
<dbReference type="GO" id="GO:0008168">
    <property type="term" value="F:methyltransferase activity"/>
    <property type="evidence" value="ECO:0007669"/>
    <property type="project" value="UniProtKB-KW"/>
</dbReference>
<dbReference type="InterPro" id="IPR029063">
    <property type="entry name" value="SAM-dependent_MTases_sf"/>
</dbReference>
<comment type="caution">
    <text evidence="2">The sequence shown here is derived from an EMBL/GenBank/DDBJ whole genome shotgun (WGS) entry which is preliminary data.</text>
</comment>
<protein>
    <submittedName>
        <fullName evidence="2">SAM-dependent methyltransferase</fullName>
    </submittedName>
</protein>
<dbReference type="SUPFAM" id="SSF53335">
    <property type="entry name" value="S-adenosyl-L-methionine-dependent methyltransferases"/>
    <property type="match status" value="1"/>
</dbReference>
<name>A0ABR6BNR7_9PSEU</name>
<reference evidence="2 3" key="1">
    <citation type="submission" date="2020-08" db="EMBL/GenBank/DDBJ databases">
        <title>Genomic Encyclopedia of Archaeal and Bacterial Type Strains, Phase II (KMG-II): from individual species to whole genera.</title>
        <authorList>
            <person name="Goeker M."/>
        </authorList>
    </citation>
    <scope>NUCLEOTIDE SEQUENCE [LARGE SCALE GENOMIC DNA]</scope>
    <source>
        <strain evidence="2 3">DSM 43850</strain>
    </source>
</reference>
<keyword evidence="3" id="KW-1185">Reference proteome</keyword>